<dbReference type="Gene3D" id="1.20.1560.10">
    <property type="entry name" value="ABC transporter type 1, transmembrane domain"/>
    <property type="match status" value="1"/>
</dbReference>
<keyword evidence="4" id="KW-0547">Nucleotide-binding</keyword>
<evidence type="ECO:0000259" key="10">
    <source>
        <dbReference type="PROSITE" id="PS50893"/>
    </source>
</evidence>
<dbReference type="Pfam" id="PF00005">
    <property type="entry name" value="ABC_tran"/>
    <property type="match status" value="1"/>
</dbReference>
<dbReference type="SUPFAM" id="SSF52540">
    <property type="entry name" value="P-loop containing nucleoside triphosphate hydrolases"/>
    <property type="match status" value="1"/>
</dbReference>
<dbReference type="GO" id="GO:0090374">
    <property type="term" value="P:oligopeptide export from mitochondrion"/>
    <property type="evidence" value="ECO:0007669"/>
    <property type="project" value="TreeGrafter"/>
</dbReference>
<dbReference type="RefSeq" id="WP_210683488.1">
    <property type="nucleotide sequence ID" value="NZ_JAGMWN010000012.1"/>
</dbReference>
<dbReference type="FunFam" id="3.40.50.300:FF:000287">
    <property type="entry name" value="Multidrug ABC transporter ATP-binding protein"/>
    <property type="match status" value="1"/>
</dbReference>
<evidence type="ECO:0000313" key="12">
    <source>
        <dbReference type="EMBL" id="MBP5858897.1"/>
    </source>
</evidence>
<keyword evidence="6 9" id="KW-1133">Transmembrane helix</keyword>
<dbReference type="InterPro" id="IPR011527">
    <property type="entry name" value="ABC1_TM_dom"/>
</dbReference>
<accession>A0A8J7V4B2</accession>
<evidence type="ECO:0000256" key="4">
    <source>
        <dbReference type="ARBA" id="ARBA00022741"/>
    </source>
</evidence>
<keyword evidence="7 9" id="KW-0472">Membrane</keyword>
<evidence type="ECO:0000256" key="5">
    <source>
        <dbReference type="ARBA" id="ARBA00022840"/>
    </source>
</evidence>
<evidence type="ECO:0000256" key="2">
    <source>
        <dbReference type="ARBA" id="ARBA00022448"/>
    </source>
</evidence>
<dbReference type="InterPro" id="IPR027417">
    <property type="entry name" value="P-loop_NTPase"/>
</dbReference>
<dbReference type="Pfam" id="PF00664">
    <property type="entry name" value="ABC_membrane"/>
    <property type="match status" value="1"/>
</dbReference>
<proteinExistence type="predicted"/>
<evidence type="ECO:0000256" key="6">
    <source>
        <dbReference type="ARBA" id="ARBA00022989"/>
    </source>
</evidence>
<dbReference type="GO" id="GO:0005886">
    <property type="term" value="C:plasma membrane"/>
    <property type="evidence" value="ECO:0007669"/>
    <property type="project" value="UniProtKB-SubCell"/>
</dbReference>
<dbReference type="PROSITE" id="PS00211">
    <property type="entry name" value="ABC_TRANSPORTER_1"/>
    <property type="match status" value="1"/>
</dbReference>
<dbReference type="AlphaFoldDB" id="A0A8J7V4B2"/>
<evidence type="ECO:0000256" key="1">
    <source>
        <dbReference type="ARBA" id="ARBA00004651"/>
    </source>
</evidence>
<feature type="region of interest" description="Disordered" evidence="8">
    <location>
        <begin position="586"/>
        <end position="623"/>
    </location>
</feature>
<dbReference type="CDD" id="cd18552">
    <property type="entry name" value="ABC_6TM_MsbA_like"/>
    <property type="match status" value="1"/>
</dbReference>
<dbReference type="Proteomes" id="UP000672602">
    <property type="component" value="Unassembled WGS sequence"/>
</dbReference>
<evidence type="ECO:0000256" key="3">
    <source>
        <dbReference type="ARBA" id="ARBA00022692"/>
    </source>
</evidence>
<evidence type="ECO:0000313" key="13">
    <source>
        <dbReference type="Proteomes" id="UP000672602"/>
    </source>
</evidence>
<dbReference type="GO" id="GO:0015421">
    <property type="term" value="F:ABC-type oligopeptide transporter activity"/>
    <property type="evidence" value="ECO:0007669"/>
    <property type="project" value="TreeGrafter"/>
</dbReference>
<keyword evidence="3 9" id="KW-0812">Transmembrane</keyword>
<keyword evidence="5 12" id="KW-0067">ATP-binding</keyword>
<dbReference type="GO" id="GO:0016887">
    <property type="term" value="F:ATP hydrolysis activity"/>
    <property type="evidence" value="ECO:0007669"/>
    <property type="project" value="InterPro"/>
</dbReference>
<evidence type="ECO:0000256" key="7">
    <source>
        <dbReference type="ARBA" id="ARBA00023136"/>
    </source>
</evidence>
<name>A0A8J7V4B2_9PROT</name>
<reference evidence="12" key="1">
    <citation type="submission" date="2021-04" db="EMBL/GenBank/DDBJ databases">
        <authorList>
            <person name="Zhang D.-C."/>
        </authorList>
    </citation>
    <scope>NUCLEOTIDE SEQUENCE</scope>
    <source>
        <strain evidence="12">CGMCC 1.15697</strain>
    </source>
</reference>
<evidence type="ECO:0000256" key="8">
    <source>
        <dbReference type="SAM" id="MobiDB-lite"/>
    </source>
</evidence>
<feature type="transmembrane region" description="Helical" evidence="9">
    <location>
        <begin position="167"/>
        <end position="187"/>
    </location>
</feature>
<dbReference type="CDD" id="cd03251">
    <property type="entry name" value="ABCC_MsbA"/>
    <property type="match status" value="1"/>
</dbReference>
<dbReference type="EMBL" id="JAGMWN010000012">
    <property type="protein sequence ID" value="MBP5858897.1"/>
    <property type="molecule type" value="Genomic_DNA"/>
</dbReference>
<dbReference type="PROSITE" id="PS50893">
    <property type="entry name" value="ABC_TRANSPORTER_2"/>
    <property type="match status" value="1"/>
</dbReference>
<feature type="domain" description="ABC transmembrane type-1" evidence="11">
    <location>
        <begin position="33"/>
        <end position="314"/>
    </location>
</feature>
<dbReference type="PROSITE" id="PS50929">
    <property type="entry name" value="ABC_TM1F"/>
    <property type="match status" value="1"/>
</dbReference>
<dbReference type="SMART" id="SM00382">
    <property type="entry name" value="AAA"/>
    <property type="match status" value="1"/>
</dbReference>
<dbReference type="InterPro" id="IPR017871">
    <property type="entry name" value="ABC_transporter-like_CS"/>
</dbReference>
<evidence type="ECO:0000259" key="11">
    <source>
        <dbReference type="PROSITE" id="PS50929"/>
    </source>
</evidence>
<dbReference type="Gene3D" id="3.40.50.300">
    <property type="entry name" value="P-loop containing nucleotide triphosphate hydrolases"/>
    <property type="match status" value="1"/>
</dbReference>
<feature type="transmembrane region" description="Helical" evidence="9">
    <location>
        <begin position="27"/>
        <end position="52"/>
    </location>
</feature>
<protein>
    <submittedName>
        <fullName evidence="12">ABC transporter ATP-binding protein</fullName>
    </submittedName>
</protein>
<dbReference type="PANTHER" id="PTHR43394">
    <property type="entry name" value="ATP-DEPENDENT PERMEASE MDL1, MITOCHONDRIAL"/>
    <property type="match status" value="1"/>
</dbReference>
<evidence type="ECO:0000256" key="9">
    <source>
        <dbReference type="SAM" id="Phobius"/>
    </source>
</evidence>
<keyword evidence="13" id="KW-1185">Reference proteome</keyword>
<organism evidence="12 13">
    <name type="scientific">Marivibrio halodurans</name>
    <dbReference type="NCBI Taxonomy" id="2039722"/>
    <lineage>
        <taxon>Bacteria</taxon>
        <taxon>Pseudomonadati</taxon>
        <taxon>Pseudomonadota</taxon>
        <taxon>Alphaproteobacteria</taxon>
        <taxon>Rhodospirillales</taxon>
        <taxon>Rhodospirillaceae</taxon>
        <taxon>Marivibrio</taxon>
    </lineage>
</organism>
<feature type="domain" description="ABC transporter" evidence="10">
    <location>
        <begin position="348"/>
        <end position="582"/>
    </location>
</feature>
<comment type="subcellular location">
    <subcellularLocation>
        <location evidence="1">Cell membrane</location>
        <topology evidence="1">Multi-pass membrane protein</topology>
    </subcellularLocation>
</comment>
<dbReference type="InterPro" id="IPR003439">
    <property type="entry name" value="ABC_transporter-like_ATP-bd"/>
</dbReference>
<dbReference type="InterPro" id="IPR003593">
    <property type="entry name" value="AAA+_ATPase"/>
</dbReference>
<dbReference type="GO" id="GO:0005524">
    <property type="term" value="F:ATP binding"/>
    <property type="evidence" value="ECO:0007669"/>
    <property type="project" value="UniProtKB-KW"/>
</dbReference>
<dbReference type="PANTHER" id="PTHR43394:SF1">
    <property type="entry name" value="ATP-BINDING CASSETTE SUB-FAMILY B MEMBER 10, MITOCHONDRIAL"/>
    <property type="match status" value="1"/>
</dbReference>
<dbReference type="SUPFAM" id="SSF90123">
    <property type="entry name" value="ABC transporter transmembrane region"/>
    <property type="match status" value="1"/>
</dbReference>
<feature type="transmembrane region" description="Helical" evidence="9">
    <location>
        <begin position="59"/>
        <end position="80"/>
    </location>
</feature>
<keyword evidence="2" id="KW-0813">Transport</keyword>
<gene>
    <name evidence="12" type="ORF">KAJ83_17895</name>
</gene>
<dbReference type="InterPro" id="IPR039421">
    <property type="entry name" value="Type_1_exporter"/>
</dbReference>
<dbReference type="InterPro" id="IPR036640">
    <property type="entry name" value="ABC1_TM_sf"/>
</dbReference>
<comment type="caution">
    <text evidence="12">The sequence shown here is derived from an EMBL/GenBank/DDBJ whole genome shotgun (WGS) entry which is preliminary data.</text>
</comment>
<sequence>MASKSKISDDDTRVLVARLWRDYMRFYLGRLTVAVICMAIVGGASGGIVYLVEQTLDEALIAGSETMIWTVAIGFLIVAFTRGAANFAQTTLMHSVGLRIIQRMQGQMFNALQRADIQYLHDEGTARQLSRFSNDVNFLRDAISKVFTSAGRDSLVVLVLVGQMFYLNWQMAVVAFVFFPVSVLPIVRIGRRLRRVSATTQSEFGQMTSVLDDSLKGARQVRAYRMQDYEQRRADNAFAEMYRLVFKAAVVRSLTYPIMDGLSGAALAAILVWGGYQILQDTMTVGEFMAFFMAVITAYQPMRSIANLNAALQEGLAAAQRIFSIIDYEPRIQDKPDARTLVPESGRVALRDVHFSYSSGEPVLHGVDLEVPAGETVALVGPSGAGKSTVLNLIPRFYDVAAGAVEVDGQDVRDVTMDSLLAQIGLVSQETTLFNDTVRANIAYGRTGASEAEIVEAAKSAAAHDFIMGLPQGYETVVGEQGVKLSGGQRQRIAIARAMLKNAPILLLDEATSALDTESERQVQGALKRLMAGRTVVVIAHRLSTIADADRIYVMQGGRVVESGTHSSLSAHGGLYARLQAMQFQGIEEVPASDPEPDRPSDDIEGSDGDLDRREQAAGPSGR</sequence>